<reference evidence="7 10" key="2">
    <citation type="submission" date="2023-06" db="EMBL/GenBank/DDBJ databases">
        <title>SYSU T0a273.</title>
        <authorList>
            <person name="Gao L."/>
            <person name="Fang B.-Z."/>
            <person name="Li W.-J."/>
        </authorList>
    </citation>
    <scope>NUCLEOTIDE SEQUENCE [LARGE SCALE GENOMIC DNA]</scope>
    <source>
        <strain evidence="7 10">SYSU T0a273</strain>
    </source>
</reference>
<dbReference type="Proteomes" id="UP001172737">
    <property type="component" value="Unassembled WGS sequence"/>
</dbReference>
<dbReference type="Pfam" id="PF02055">
    <property type="entry name" value="Glyco_hydro_30"/>
    <property type="match status" value="1"/>
</dbReference>
<dbReference type="Gene3D" id="3.20.20.80">
    <property type="entry name" value="Glycosidases"/>
    <property type="match status" value="1"/>
</dbReference>
<evidence type="ECO:0000256" key="1">
    <source>
        <dbReference type="ARBA" id="ARBA00005382"/>
    </source>
</evidence>
<name>A0AAW7M2Y8_9MICO</name>
<feature type="domain" description="Glycosyl hydrolase family 30 TIM-barrel" evidence="5">
    <location>
        <begin position="57"/>
        <end position="381"/>
    </location>
</feature>
<reference evidence="8" key="1">
    <citation type="submission" date="2023-06" db="EMBL/GenBank/DDBJ databases">
        <title>Sysu t00039.</title>
        <authorList>
            <person name="Gao L."/>
            <person name="Fang B.-Z."/>
            <person name="Li W.-J."/>
        </authorList>
    </citation>
    <scope>NUCLEOTIDE SEQUENCE</scope>
    <source>
        <strain evidence="8">SYSU T00039</strain>
    </source>
</reference>
<proteinExistence type="inferred from homology"/>
<comment type="similarity">
    <text evidence="1 4">Belongs to the glycosyl hydrolase 30 family.</text>
</comment>
<dbReference type="PANTHER" id="PTHR11069">
    <property type="entry name" value="GLUCOSYLCERAMIDASE"/>
    <property type="match status" value="1"/>
</dbReference>
<accession>A0AAW7M2Y8</accession>
<evidence type="ECO:0000313" key="7">
    <source>
        <dbReference type="EMBL" id="MDN4483640.1"/>
    </source>
</evidence>
<organism evidence="8 9">
    <name type="scientific">Demequina lignilytica</name>
    <dbReference type="NCBI Taxonomy" id="3051663"/>
    <lineage>
        <taxon>Bacteria</taxon>
        <taxon>Bacillati</taxon>
        <taxon>Actinomycetota</taxon>
        <taxon>Actinomycetes</taxon>
        <taxon>Micrococcales</taxon>
        <taxon>Demequinaceae</taxon>
        <taxon>Demequina</taxon>
    </lineage>
</organism>
<dbReference type="RefSeq" id="WP_301118826.1">
    <property type="nucleotide sequence ID" value="NZ_JAUHPX010000004.1"/>
</dbReference>
<keyword evidence="4" id="KW-0326">Glycosidase</keyword>
<dbReference type="PANTHER" id="PTHR11069:SF23">
    <property type="entry name" value="LYSOSOMAL ACID GLUCOSYLCERAMIDASE"/>
    <property type="match status" value="1"/>
</dbReference>
<dbReference type="SUPFAM" id="SSF51445">
    <property type="entry name" value="(Trans)glycosidases"/>
    <property type="match status" value="1"/>
</dbReference>
<feature type="domain" description="Glycosyl hydrolase family 30 beta sandwich" evidence="6">
    <location>
        <begin position="419"/>
        <end position="465"/>
    </location>
</feature>
<keyword evidence="9" id="KW-1185">Reference proteome</keyword>
<evidence type="ECO:0000259" key="5">
    <source>
        <dbReference type="Pfam" id="PF02055"/>
    </source>
</evidence>
<evidence type="ECO:0000256" key="3">
    <source>
        <dbReference type="ARBA" id="ARBA00022801"/>
    </source>
</evidence>
<dbReference type="Gene3D" id="2.60.40.1180">
    <property type="entry name" value="Golgi alpha-mannosidase II"/>
    <property type="match status" value="1"/>
</dbReference>
<keyword evidence="2" id="KW-0732">Signal</keyword>
<dbReference type="GO" id="GO:0006680">
    <property type="term" value="P:glucosylceramide catabolic process"/>
    <property type="evidence" value="ECO:0007669"/>
    <property type="project" value="TreeGrafter"/>
</dbReference>
<dbReference type="AlphaFoldDB" id="A0AAW7M2Y8"/>
<dbReference type="InterPro" id="IPR033453">
    <property type="entry name" value="Glyco_hydro_30_TIM-barrel"/>
</dbReference>
<evidence type="ECO:0000313" key="10">
    <source>
        <dbReference type="Proteomes" id="UP001172756"/>
    </source>
</evidence>
<gene>
    <name evidence="7" type="ORF">QQ002_08850</name>
    <name evidence="8" type="ORF">QQX10_07720</name>
</gene>
<evidence type="ECO:0000313" key="9">
    <source>
        <dbReference type="Proteomes" id="UP001172737"/>
    </source>
</evidence>
<comment type="caution">
    <text evidence="8">The sequence shown here is derived from an EMBL/GenBank/DDBJ whole genome shotgun (WGS) entry which is preliminary data.</text>
</comment>
<evidence type="ECO:0000256" key="4">
    <source>
        <dbReference type="RuleBase" id="RU361188"/>
    </source>
</evidence>
<evidence type="ECO:0000259" key="6">
    <source>
        <dbReference type="Pfam" id="PF17189"/>
    </source>
</evidence>
<evidence type="ECO:0000256" key="2">
    <source>
        <dbReference type="ARBA" id="ARBA00022729"/>
    </source>
</evidence>
<dbReference type="InterPro" id="IPR017853">
    <property type="entry name" value="GH"/>
</dbReference>
<dbReference type="InterPro" id="IPR013780">
    <property type="entry name" value="Glyco_hydro_b"/>
</dbReference>
<dbReference type="PRINTS" id="PR00843">
    <property type="entry name" value="GLHYDRLASE30"/>
</dbReference>
<dbReference type="EMBL" id="JAUHPX010000004">
    <property type="protein sequence ID" value="MDN4488054.1"/>
    <property type="molecule type" value="Genomic_DNA"/>
</dbReference>
<dbReference type="Pfam" id="PF17189">
    <property type="entry name" value="Glyco_hydro_30C"/>
    <property type="match status" value="1"/>
</dbReference>
<evidence type="ECO:0000313" key="8">
    <source>
        <dbReference type="EMBL" id="MDN4488054.1"/>
    </source>
</evidence>
<dbReference type="Proteomes" id="UP001172756">
    <property type="component" value="Unassembled WGS sequence"/>
</dbReference>
<protein>
    <submittedName>
        <fullName evidence="8">Glycoside hydrolase family 30 beta sandwich domain-containing protein</fullName>
    </submittedName>
</protein>
<dbReference type="InterPro" id="IPR033452">
    <property type="entry name" value="GH30_C"/>
</dbReference>
<dbReference type="GO" id="GO:0016020">
    <property type="term" value="C:membrane"/>
    <property type="evidence" value="ECO:0007669"/>
    <property type="project" value="GOC"/>
</dbReference>
<dbReference type="InterPro" id="IPR001139">
    <property type="entry name" value="Glyco_hydro_30"/>
</dbReference>
<dbReference type="EMBL" id="JAUHQB010000005">
    <property type="protein sequence ID" value="MDN4483640.1"/>
    <property type="molecule type" value="Genomic_DNA"/>
</dbReference>
<dbReference type="GO" id="GO:0004348">
    <property type="term" value="F:glucosylceramidase activity"/>
    <property type="evidence" value="ECO:0007669"/>
    <property type="project" value="InterPro"/>
</dbReference>
<keyword evidence="3 4" id="KW-0378">Hydrolase</keyword>
<sequence>MSATPITTADRTASWTITTQSDVWSTQAPAALDALEVRAMEDFPSVMIRSSEQRQRVDGFGACFNELGWRALQRLPEPDREAVLDAIFLPGAGLNLTLCRMPLGANDFSLDWYSYDEVAGDHALEHFSVEHDEATLIPFIHAAKERQPDLRVWASPWSPPTWLKANGHYAAAEPFPASGVENGIRPDQVGREGTDMALLDEAHLDTYARYFGRFIEEYRARGIDVFMVMPQNEYNSPQVFPSCTWTPEGLAAFLRVLGPRMAALGVEVFLGTTERPDARLVLDTLADPEVARWVSGAGFQWAGKRAIADVRTARPDLALYQTEQECGDGRNDWRFARHAWSLMRHFLTNGTSGYCYWNIALDEGGVSRWGWAQNSLVVVDPGTGGHRFTYEYAVLRHVSGFVQPGAVRLEAFSWSGYENQLAFRNPDGTTVIVVQNDMADPMPYVVSVDQEVMRVVLPADSLSTFVLPAPDAAA</sequence>